<gene>
    <name evidence="2" type="ORF">Psi01_11970</name>
</gene>
<dbReference type="Proteomes" id="UP000619788">
    <property type="component" value="Unassembled WGS sequence"/>
</dbReference>
<dbReference type="PANTHER" id="PTHR43546:SF7">
    <property type="entry name" value="METALLO-BETA-LACTAMASE DOMAIN-CONTAINING PROTEIN"/>
    <property type="match status" value="1"/>
</dbReference>
<dbReference type="AlphaFoldDB" id="A0A8J3SD19"/>
<reference evidence="2 3" key="1">
    <citation type="submission" date="2021-01" db="EMBL/GenBank/DDBJ databases">
        <title>Whole genome shotgun sequence of Planobispora siamensis NBRC 107568.</title>
        <authorList>
            <person name="Komaki H."/>
            <person name="Tamura T."/>
        </authorList>
    </citation>
    <scope>NUCLEOTIDE SEQUENCE [LARGE SCALE GENOMIC DNA]</scope>
    <source>
        <strain evidence="2 3">NBRC 107568</strain>
    </source>
</reference>
<accession>A0A8J3SD19</accession>
<protein>
    <recommendedName>
        <fullName evidence="1">Metallo-beta-lactamase domain-containing protein</fullName>
    </recommendedName>
</protein>
<dbReference type="RefSeq" id="WP_204062918.1">
    <property type="nucleotide sequence ID" value="NZ_BOOJ01000012.1"/>
</dbReference>
<dbReference type="PANTHER" id="PTHR43546">
    <property type="entry name" value="UPF0173 METAL-DEPENDENT HYDROLASE MJ1163-RELATED"/>
    <property type="match status" value="1"/>
</dbReference>
<feature type="domain" description="Metallo-beta-lactamase" evidence="1">
    <location>
        <begin position="13"/>
        <end position="227"/>
    </location>
</feature>
<dbReference type="InterPro" id="IPR036866">
    <property type="entry name" value="RibonucZ/Hydroxyglut_hydro"/>
</dbReference>
<dbReference type="SMART" id="SM00849">
    <property type="entry name" value="Lactamase_B"/>
    <property type="match status" value="1"/>
</dbReference>
<dbReference type="Gene3D" id="3.60.15.10">
    <property type="entry name" value="Ribonuclease Z/Hydroxyacylglutathione hydrolase-like"/>
    <property type="match status" value="1"/>
</dbReference>
<evidence type="ECO:0000259" key="1">
    <source>
        <dbReference type="SMART" id="SM00849"/>
    </source>
</evidence>
<organism evidence="2 3">
    <name type="scientific">Planobispora siamensis</name>
    <dbReference type="NCBI Taxonomy" id="936338"/>
    <lineage>
        <taxon>Bacteria</taxon>
        <taxon>Bacillati</taxon>
        <taxon>Actinomycetota</taxon>
        <taxon>Actinomycetes</taxon>
        <taxon>Streptosporangiales</taxon>
        <taxon>Streptosporangiaceae</taxon>
        <taxon>Planobispora</taxon>
    </lineage>
</organism>
<dbReference type="Pfam" id="PF12706">
    <property type="entry name" value="Lactamase_B_2"/>
    <property type="match status" value="1"/>
</dbReference>
<dbReference type="SUPFAM" id="SSF56281">
    <property type="entry name" value="Metallo-hydrolase/oxidoreductase"/>
    <property type="match status" value="1"/>
</dbReference>
<name>A0A8J3SD19_9ACTN</name>
<comment type="caution">
    <text evidence="2">The sequence shown here is derived from an EMBL/GenBank/DDBJ whole genome shotgun (WGS) entry which is preliminary data.</text>
</comment>
<proteinExistence type="predicted"/>
<dbReference type="InterPro" id="IPR050114">
    <property type="entry name" value="UPF0173_UPF0282_UlaG_hydrolase"/>
</dbReference>
<evidence type="ECO:0000313" key="3">
    <source>
        <dbReference type="Proteomes" id="UP000619788"/>
    </source>
</evidence>
<keyword evidence="3" id="KW-1185">Reference proteome</keyword>
<sequence length="293" mass="32887">MAESEEASVLFIGNATVLIRYGGFTLLTDPNFLHRGQRAYLGYGLTTRRRTDPALEIDDLPPLDAVVLSHMHGDHWDRVARRGLDKDVPVITTRQAARRLKRQGFHRALGLDTWEDHELHRGDRMLRVTAAPARHAPGPAEALLPPVMGSVLEFCREDRVELRMYISGDTLMTRELQGIPRRYPDIDVGIVHLGGTMILGMFMVTMDGAQGAEWVNVMNPQAVIPIHYDDYEAFASPLADFRREVEQAGLAERVYYLARGQTLNLPVGTRRDEQAWIASGGPARGLDREEPWG</sequence>
<dbReference type="InterPro" id="IPR001279">
    <property type="entry name" value="Metallo-B-lactamas"/>
</dbReference>
<dbReference type="EMBL" id="BOOJ01000012">
    <property type="protein sequence ID" value="GIH90567.1"/>
    <property type="molecule type" value="Genomic_DNA"/>
</dbReference>
<evidence type="ECO:0000313" key="2">
    <source>
        <dbReference type="EMBL" id="GIH90567.1"/>
    </source>
</evidence>